<reference evidence="3" key="2">
    <citation type="submission" date="2016-10" db="EMBL/GenBank/DDBJ databases">
        <authorList>
            <person name="Cai Z."/>
        </authorList>
    </citation>
    <scope>NUCLEOTIDE SEQUENCE [LARGE SCALE GENOMIC DNA]</scope>
    <source>
        <strain evidence="3">DSM 25227</strain>
    </source>
</reference>
<reference evidence="2 4" key="3">
    <citation type="submission" date="2018-03" db="EMBL/GenBank/DDBJ databases">
        <title>Genomic Encyclopedia of Archaeal and Bacterial Type Strains, Phase II (KMG-II): from individual species to whole genera.</title>
        <authorList>
            <person name="Goeker M."/>
        </authorList>
    </citation>
    <scope>NUCLEOTIDE SEQUENCE [LARGE SCALE GENOMIC DNA]</scope>
    <source>
        <strain evidence="2 4">DSM 25227</strain>
    </source>
</reference>
<evidence type="ECO:0000313" key="5">
    <source>
        <dbReference type="Proteomes" id="UP000251571"/>
    </source>
</evidence>
<dbReference type="Proteomes" id="UP000245839">
    <property type="component" value="Unassembled WGS sequence"/>
</dbReference>
<evidence type="ECO:0000313" key="4">
    <source>
        <dbReference type="Proteomes" id="UP000245839"/>
    </source>
</evidence>
<organism evidence="3 5">
    <name type="scientific">Jannaschia seohaensis</name>
    <dbReference type="NCBI Taxonomy" id="475081"/>
    <lineage>
        <taxon>Bacteria</taxon>
        <taxon>Pseudomonadati</taxon>
        <taxon>Pseudomonadota</taxon>
        <taxon>Alphaproteobacteria</taxon>
        <taxon>Rhodobacterales</taxon>
        <taxon>Roseobacteraceae</taxon>
        <taxon>Jannaschia</taxon>
    </lineage>
</organism>
<protein>
    <submittedName>
        <fullName evidence="3">Uncharacterized protein</fullName>
    </submittedName>
</protein>
<proteinExistence type="predicted"/>
<keyword evidence="1" id="KW-0472">Membrane</keyword>
<evidence type="ECO:0000313" key="3">
    <source>
        <dbReference type="EMBL" id="SSA44371.1"/>
    </source>
</evidence>
<gene>
    <name evidence="2" type="ORF">BCF38_103144</name>
    <name evidence="3" type="ORF">SAMN05421539_103144</name>
</gene>
<dbReference type="EMBL" id="UETC01000003">
    <property type="protein sequence ID" value="SSA44371.1"/>
    <property type="molecule type" value="Genomic_DNA"/>
</dbReference>
<keyword evidence="1" id="KW-1133">Transmembrane helix</keyword>
<name>A0A2Y9AIR1_9RHOB</name>
<evidence type="ECO:0000313" key="2">
    <source>
        <dbReference type="EMBL" id="PWJ20329.1"/>
    </source>
</evidence>
<keyword evidence="4" id="KW-1185">Reference proteome</keyword>
<accession>A0A2Y9AIR1</accession>
<evidence type="ECO:0000256" key="1">
    <source>
        <dbReference type="SAM" id="Phobius"/>
    </source>
</evidence>
<keyword evidence="1" id="KW-0812">Transmembrane</keyword>
<reference evidence="5" key="1">
    <citation type="submission" date="2016-10" db="EMBL/GenBank/DDBJ databases">
        <authorList>
            <person name="Varghese N."/>
            <person name="Submissions S."/>
        </authorList>
    </citation>
    <scope>NUCLEOTIDE SEQUENCE [LARGE SCALE GENOMIC DNA]</scope>
    <source>
        <strain evidence="5">DSM 25227</strain>
    </source>
</reference>
<sequence length="86" mass="9381">MREIRPIPHYPTQRRQDRPFWATMKSPIVIGEMTYLVLVAITAALMVGILALPLTLPTGALIDARAAVGSLEGASTLDLRPSSRLI</sequence>
<feature type="transmembrane region" description="Helical" evidence="1">
    <location>
        <begin position="33"/>
        <end position="56"/>
    </location>
</feature>
<dbReference type="Proteomes" id="UP000251571">
    <property type="component" value="Unassembled WGS sequence"/>
</dbReference>
<dbReference type="EMBL" id="QGDJ01000003">
    <property type="protein sequence ID" value="PWJ20329.1"/>
    <property type="molecule type" value="Genomic_DNA"/>
</dbReference>
<dbReference type="AlphaFoldDB" id="A0A2Y9AIR1"/>